<evidence type="ECO:0000313" key="2">
    <source>
        <dbReference type="Proteomes" id="UP000054230"/>
    </source>
</evidence>
<dbReference type="Proteomes" id="UP000054230">
    <property type="component" value="Unassembled WGS sequence"/>
</dbReference>
<organism evidence="1 2">
    <name type="scientific">Lactococcus lactis subsp. lactis</name>
    <name type="common">Streptococcus lactis</name>
    <dbReference type="NCBI Taxonomy" id="1360"/>
    <lineage>
        <taxon>Bacteria</taxon>
        <taxon>Bacillati</taxon>
        <taxon>Bacillota</taxon>
        <taxon>Bacilli</taxon>
        <taxon>Lactobacillales</taxon>
        <taxon>Streptococcaceae</taxon>
        <taxon>Lactococcus</taxon>
    </lineage>
</organism>
<dbReference type="EMBL" id="LKLP01000027">
    <property type="protein sequence ID" value="KSU13618.1"/>
    <property type="molecule type" value="Genomic_DNA"/>
</dbReference>
<proteinExistence type="predicted"/>
<name>A0A0V8DJC3_LACLL</name>
<accession>A0A0V8DJC3</accession>
<dbReference type="PATRIC" id="fig|1360.106.peg.1229"/>
<gene>
    <name evidence="1" type="ORF">LMG8520_0534</name>
</gene>
<reference evidence="2" key="1">
    <citation type="submission" date="2015-10" db="EMBL/GenBank/DDBJ databases">
        <title>Draft Genome Sequences of 11 Lactococcus lactis subspecies cremoris strains.</title>
        <authorList>
            <person name="Wels M."/>
            <person name="Backus L."/>
            <person name="Boekhorst J."/>
            <person name="Dijkstra A."/>
            <person name="Beerthuizen M."/>
            <person name="Kelly W."/>
            <person name="Siezen R."/>
            <person name="Bachmann H."/>
            <person name="Van Hijum S."/>
        </authorList>
    </citation>
    <scope>NUCLEOTIDE SEQUENCE [LARGE SCALE GENOMIC DNA]</scope>
    <source>
        <strain evidence="2">LMG8520</strain>
    </source>
</reference>
<protein>
    <submittedName>
        <fullName evidence="1">Uncharacterized protein</fullName>
    </submittedName>
</protein>
<sequence length="39" mass="4649">MNQKKLDIAMVFVTNKNNIDYRSPFTEEIGDQRIYSKKI</sequence>
<dbReference type="AlphaFoldDB" id="A0A0V8DJC3"/>
<comment type="caution">
    <text evidence="1">The sequence shown here is derived from an EMBL/GenBank/DDBJ whole genome shotgun (WGS) entry which is preliminary data.</text>
</comment>
<evidence type="ECO:0000313" key="1">
    <source>
        <dbReference type="EMBL" id="KSU13618.1"/>
    </source>
</evidence>